<proteinExistence type="predicted"/>
<gene>
    <name evidence="2" type="ORF">AVEN_16532_1</name>
</gene>
<dbReference type="EMBL" id="BGPR01008690">
    <property type="protein sequence ID" value="GBN35389.1"/>
    <property type="molecule type" value="Genomic_DNA"/>
</dbReference>
<dbReference type="AlphaFoldDB" id="A0A4Y2N9Q2"/>
<feature type="region of interest" description="Disordered" evidence="1">
    <location>
        <begin position="61"/>
        <end position="99"/>
    </location>
</feature>
<organism evidence="2 3">
    <name type="scientific">Araneus ventricosus</name>
    <name type="common">Orbweaver spider</name>
    <name type="synonym">Epeira ventricosa</name>
    <dbReference type="NCBI Taxonomy" id="182803"/>
    <lineage>
        <taxon>Eukaryota</taxon>
        <taxon>Metazoa</taxon>
        <taxon>Ecdysozoa</taxon>
        <taxon>Arthropoda</taxon>
        <taxon>Chelicerata</taxon>
        <taxon>Arachnida</taxon>
        <taxon>Araneae</taxon>
        <taxon>Araneomorphae</taxon>
        <taxon>Entelegynae</taxon>
        <taxon>Araneoidea</taxon>
        <taxon>Araneidae</taxon>
        <taxon>Araneus</taxon>
    </lineage>
</organism>
<protein>
    <submittedName>
        <fullName evidence="2">Uncharacterized protein</fullName>
    </submittedName>
</protein>
<evidence type="ECO:0000313" key="3">
    <source>
        <dbReference type="Proteomes" id="UP000499080"/>
    </source>
</evidence>
<accession>A0A4Y2N9Q2</accession>
<evidence type="ECO:0000313" key="2">
    <source>
        <dbReference type="EMBL" id="GBN35389.1"/>
    </source>
</evidence>
<evidence type="ECO:0000256" key="1">
    <source>
        <dbReference type="SAM" id="MobiDB-lite"/>
    </source>
</evidence>
<name>A0A4Y2N9Q2_ARAVE</name>
<keyword evidence="3" id="KW-1185">Reference proteome</keyword>
<reference evidence="2 3" key="1">
    <citation type="journal article" date="2019" name="Sci. Rep.">
        <title>Orb-weaving spider Araneus ventricosus genome elucidates the spidroin gene catalogue.</title>
        <authorList>
            <person name="Kono N."/>
            <person name="Nakamura H."/>
            <person name="Ohtoshi R."/>
            <person name="Moran D.A.P."/>
            <person name="Shinohara A."/>
            <person name="Yoshida Y."/>
            <person name="Fujiwara M."/>
            <person name="Mori M."/>
            <person name="Tomita M."/>
            <person name="Arakawa K."/>
        </authorList>
    </citation>
    <scope>NUCLEOTIDE SEQUENCE [LARGE SCALE GENOMIC DNA]</scope>
</reference>
<comment type="caution">
    <text evidence="2">The sequence shown here is derived from an EMBL/GenBank/DDBJ whole genome shotgun (WGS) entry which is preliminary data.</text>
</comment>
<dbReference type="Proteomes" id="UP000499080">
    <property type="component" value="Unassembled WGS sequence"/>
</dbReference>
<sequence>MTGERGQASNFSPEEVSMVVTRGITRSCNESLPLSNAGDVITGHFLQWPPPERRLLRKRDARWAQRKRGAGNSDVDRPPSINVFGIDSPILPPSSSQSS</sequence>